<dbReference type="PANTHER" id="PTHR13439">
    <property type="entry name" value="CT120 PROTEIN"/>
    <property type="match status" value="1"/>
</dbReference>
<evidence type="ECO:0000256" key="3">
    <source>
        <dbReference type="ARBA" id="ARBA00022989"/>
    </source>
</evidence>
<dbReference type="AlphaFoldDB" id="A0A4Z1NSM2"/>
<protein>
    <submittedName>
        <fullName evidence="9">DUF887-domain-containing protein</fullName>
    </submittedName>
</protein>
<dbReference type="STRING" id="86259.A0A4Z1NSM2"/>
<reference evidence="9 10" key="1">
    <citation type="submission" date="2019-04" db="EMBL/GenBank/DDBJ databases">
        <title>High contiguity whole genome sequence and gene annotation resource for two Venturia nashicola isolates.</title>
        <authorList>
            <person name="Prokchorchik M."/>
            <person name="Won K."/>
            <person name="Lee Y."/>
            <person name="Choi E.D."/>
            <person name="Segonzac C."/>
            <person name="Sohn K.H."/>
        </authorList>
    </citation>
    <scope>NUCLEOTIDE SEQUENCE [LARGE SCALE GENOMIC DNA]</scope>
    <source>
        <strain evidence="9 10">PRI2</strain>
    </source>
</reference>
<evidence type="ECO:0000256" key="2">
    <source>
        <dbReference type="ARBA" id="ARBA00022692"/>
    </source>
</evidence>
<dbReference type="PROSITE" id="PS50922">
    <property type="entry name" value="TLC"/>
    <property type="match status" value="1"/>
</dbReference>
<keyword evidence="4 5" id="KW-0472">Membrane</keyword>
<keyword evidence="3 7" id="KW-1133">Transmembrane helix</keyword>
<organism evidence="9 10">
    <name type="scientific">Venturia nashicola</name>
    <dbReference type="NCBI Taxonomy" id="86259"/>
    <lineage>
        <taxon>Eukaryota</taxon>
        <taxon>Fungi</taxon>
        <taxon>Dikarya</taxon>
        <taxon>Ascomycota</taxon>
        <taxon>Pezizomycotina</taxon>
        <taxon>Dothideomycetes</taxon>
        <taxon>Pleosporomycetidae</taxon>
        <taxon>Venturiales</taxon>
        <taxon>Venturiaceae</taxon>
        <taxon>Venturia</taxon>
    </lineage>
</organism>
<evidence type="ECO:0000313" key="10">
    <source>
        <dbReference type="Proteomes" id="UP000298493"/>
    </source>
</evidence>
<feature type="transmembrane region" description="Helical" evidence="7">
    <location>
        <begin position="113"/>
        <end position="130"/>
    </location>
</feature>
<keyword evidence="10" id="KW-1185">Reference proteome</keyword>
<gene>
    <name evidence="9" type="ORF">E6O75_ATG08203</name>
</gene>
<feature type="transmembrane region" description="Helical" evidence="7">
    <location>
        <begin position="263"/>
        <end position="284"/>
    </location>
</feature>
<comment type="caution">
    <text evidence="9">The sequence shown here is derived from an EMBL/GenBank/DDBJ whole genome shotgun (WGS) entry which is preliminary data.</text>
</comment>
<dbReference type="Pfam" id="PF03798">
    <property type="entry name" value="TRAM_LAG1_CLN8"/>
    <property type="match status" value="1"/>
</dbReference>
<accession>A0A4Z1NSM2</accession>
<evidence type="ECO:0000256" key="7">
    <source>
        <dbReference type="SAM" id="Phobius"/>
    </source>
</evidence>
<dbReference type="InterPro" id="IPR006634">
    <property type="entry name" value="TLC-dom"/>
</dbReference>
<comment type="subcellular location">
    <subcellularLocation>
        <location evidence="1">Membrane</location>
        <topology evidence="1">Multi-pass membrane protein</topology>
    </subcellularLocation>
</comment>
<evidence type="ECO:0000256" key="6">
    <source>
        <dbReference type="SAM" id="MobiDB-lite"/>
    </source>
</evidence>
<dbReference type="OrthoDB" id="10266980at2759"/>
<dbReference type="SMART" id="SM00724">
    <property type="entry name" value="TLC"/>
    <property type="match status" value="1"/>
</dbReference>
<feature type="transmembrane region" description="Helical" evidence="7">
    <location>
        <begin position="200"/>
        <end position="217"/>
    </location>
</feature>
<dbReference type="GO" id="GO:0005783">
    <property type="term" value="C:endoplasmic reticulum"/>
    <property type="evidence" value="ECO:0007669"/>
    <property type="project" value="TreeGrafter"/>
</dbReference>
<feature type="region of interest" description="Disordered" evidence="6">
    <location>
        <begin position="334"/>
        <end position="356"/>
    </location>
</feature>
<feature type="transmembrane region" description="Helical" evidence="7">
    <location>
        <begin position="142"/>
        <end position="161"/>
    </location>
</feature>
<dbReference type="Proteomes" id="UP000298493">
    <property type="component" value="Unassembled WGS sequence"/>
</dbReference>
<feature type="compositionally biased region" description="Basic and acidic residues" evidence="6">
    <location>
        <begin position="334"/>
        <end position="345"/>
    </location>
</feature>
<keyword evidence="2 5" id="KW-0812">Transmembrane</keyword>
<dbReference type="GO" id="GO:0055088">
    <property type="term" value="P:lipid homeostasis"/>
    <property type="evidence" value="ECO:0007669"/>
    <property type="project" value="TreeGrafter"/>
</dbReference>
<dbReference type="GO" id="GO:0016020">
    <property type="term" value="C:membrane"/>
    <property type="evidence" value="ECO:0007669"/>
    <property type="project" value="UniProtKB-SubCell"/>
</dbReference>
<proteinExistence type="predicted"/>
<evidence type="ECO:0000256" key="4">
    <source>
        <dbReference type="ARBA" id="ARBA00023136"/>
    </source>
</evidence>
<evidence type="ECO:0000313" key="9">
    <source>
        <dbReference type="EMBL" id="TID17457.1"/>
    </source>
</evidence>
<evidence type="ECO:0000256" key="5">
    <source>
        <dbReference type="PROSITE-ProRule" id="PRU00205"/>
    </source>
</evidence>
<feature type="domain" description="TLC" evidence="8">
    <location>
        <begin position="69"/>
        <end position="296"/>
    </location>
</feature>
<feature type="transmembrane region" description="Helical" evidence="7">
    <location>
        <begin position="74"/>
        <end position="93"/>
    </location>
</feature>
<sequence>MHDPFPFEAPNWLIALVTPPCQRLGLYTLPYHIHEVIFAASFYTFVQRVVSPWLSPKLFPNHYPQHSARTRFNWDVHVVSFVQSVLVCSMAFYEMAYDQERKEMDWQERVWGYTGGTGLIEAFGCGYFLWDLIVTALNYSMYGFGTLAHAMSAITVFSFGFRPFVNYYAPDFILYELSSPFLNIHWFCDKLNLTGSTIQLINGIFLLTSFFLCRLVWGSYASFNVSRDCLRALKFNQKGLHTITPIISPNNVMTYAAQREAPVWLLASYSISNTTLNLLNWYWIRQMVATIRKRFPAPWGTMKVEEKRKEEPIKVEMSTGYENGHKSLEVDATHVRQRPRAERTITGESDGGPGFT</sequence>
<dbReference type="InterPro" id="IPR050846">
    <property type="entry name" value="TLCD"/>
</dbReference>
<dbReference type="EMBL" id="SNSC02000016">
    <property type="protein sequence ID" value="TID17457.1"/>
    <property type="molecule type" value="Genomic_DNA"/>
</dbReference>
<dbReference type="PANTHER" id="PTHR13439:SF0">
    <property type="entry name" value="TOPOISOMERASE I DAMAGE AFFECTED PROTEIN 4"/>
    <property type="match status" value="1"/>
</dbReference>
<evidence type="ECO:0000259" key="8">
    <source>
        <dbReference type="PROSITE" id="PS50922"/>
    </source>
</evidence>
<name>A0A4Z1NSM2_9PEZI</name>
<evidence type="ECO:0000256" key="1">
    <source>
        <dbReference type="ARBA" id="ARBA00004141"/>
    </source>
</evidence>